<organism evidence="1 2">
    <name type="scientific">Prevotella heparinolytica</name>
    <dbReference type="NCBI Taxonomy" id="28113"/>
    <lineage>
        <taxon>Bacteria</taxon>
        <taxon>Pseudomonadati</taxon>
        <taxon>Bacteroidota</taxon>
        <taxon>Bacteroidia</taxon>
        <taxon>Bacteroidales</taxon>
        <taxon>Bacteroidaceae</taxon>
        <taxon>Bacteroides</taxon>
    </lineage>
</organism>
<dbReference type="Proteomes" id="UP000295600">
    <property type="component" value="Unassembled WGS sequence"/>
</dbReference>
<evidence type="ECO:0000313" key="1">
    <source>
        <dbReference type="EMBL" id="TCO89128.1"/>
    </source>
</evidence>
<name>A0A2R3MTD1_9BACE</name>
<comment type="caution">
    <text evidence="1">The sequence shown here is derived from an EMBL/GenBank/DDBJ whole genome shotgun (WGS) entry which is preliminary data.</text>
</comment>
<protein>
    <submittedName>
        <fullName evidence="1">DUF2975 family protein</fullName>
    </submittedName>
</protein>
<sequence length="225" mass="25074">MKRRLNILCVIVMLVLSYSVLEAGYYLFLGVKLGAEAGIEIAKNNKPDSSEYREMVNLRVIGLLPHGLSTKGVRLLSDSVYNEKSGRYVPASYSSMVISVETHALAWKRTVNVLLVFLHLGLSVWGMVLFIRLIISINKSDIFNWRNVRRLRRLGVVLILGFCSVLAGAYMDLASVREVFSLRGYDLSLSEMANVTTLVLGLCALIVGEVFAIGLKMKEEQDLTI</sequence>
<dbReference type="GeneID" id="94548980"/>
<dbReference type="AlphaFoldDB" id="A0A2R3MTD1"/>
<dbReference type="InterPro" id="IPR021354">
    <property type="entry name" value="DUF2975"/>
</dbReference>
<proteinExistence type="predicted"/>
<evidence type="ECO:0000313" key="2">
    <source>
        <dbReference type="Proteomes" id="UP000295600"/>
    </source>
</evidence>
<dbReference type="Pfam" id="PF11188">
    <property type="entry name" value="DUF2975"/>
    <property type="match status" value="1"/>
</dbReference>
<dbReference type="KEGG" id="bhf:C3V43_11185"/>
<dbReference type="RefSeq" id="WP_106069880.1">
    <property type="nucleotide sequence ID" value="NZ_CALZWP010000001.1"/>
</dbReference>
<accession>A0A2R3MTD1</accession>
<gene>
    <name evidence="1" type="ORF">EV202_12212</name>
</gene>
<reference evidence="1 2" key="1">
    <citation type="submission" date="2019-03" db="EMBL/GenBank/DDBJ databases">
        <title>Genomic Encyclopedia of Type Strains, Phase IV (KMG-IV): sequencing the most valuable type-strain genomes for metagenomic binning, comparative biology and taxonomic classification.</title>
        <authorList>
            <person name="Goeker M."/>
        </authorList>
    </citation>
    <scope>NUCLEOTIDE SEQUENCE [LARGE SCALE GENOMIC DNA]</scope>
    <source>
        <strain evidence="1 2">DSM 23917</strain>
    </source>
</reference>
<dbReference type="EMBL" id="SLXB01000022">
    <property type="protein sequence ID" value="TCO89128.1"/>
    <property type="molecule type" value="Genomic_DNA"/>
</dbReference>